<feature type="domain" description="HPt" evidence="2">
    <location>
        <begin position="18"/>
        <end position="114"/>
    </location>
</feature>
<dbReference type="EMBL" id="FWZU01000003">
    <property type="protein sequence ID" value="SMF15557.1"/>
    <property type="molecule type" value="Genomic_DNA"/>
</dbReference>
<dbReference type="Proteomes" id="UP000192906">
    <property type="component" value="Unassembled WGS sequence"/>
</dbReference>
<sequence>MSNELFNEQAFFDHLGGDRELGAEILGVYLTDAPARMGSLLEAAKTNNLSLVIKYSHALKGISATIRAEKVADVAEAVELAARHDHLEKVKEFLPDIARELESTLKVLKDYLGI</sequence>
<dbReference type="InterPro" id="IPR036641">
    <property type="entry name" value="HPT_dom_sf"/>
</dbReference>
<dbReference type="GO" id="GO:0004672">
    <property type="term" value="F:protein kinase activity"/>
    <property type="evidence" value="ECO:0007669"/>
    <property type="project" value="UniProtKB-ARBA"/>
</dbReference>
<protein>
    <submittedName>
        <fullName evidence="3">Hpt domain-containing protein</fullName>
    </submittedName>
</protein>
<gene>
    <name evidence="3" type="ORF">SAMN06295933_1908</name>
</gene>
<proteinExistence type="predicted"/>
<dbReference type="Gene3D" id="1.20.120.160">
    <property type="entry name" value="HPT domain"/>
    <property type="match status" value="1"/>
</dbReference>
<dbReference type="SUPFAM" id="SSF47226">
    <property type="entry name" value="Histidine-containing phosphotransfer domain, HPT domain"/>
    <property type="match status" value="1"/>
</dbReference>
<dbReference type="STRING" id="1519643.SAMN06295933_1908"/>
<evidence type="ECO:0000259" key="2">
    <source>
        <dbReference type="PROSITE" id="PS50894"/>
    </source>
</evidence>
<dbReference type="GO" id="GO:0000160">
    <property type="term" value="P:phosphorelay signal transduction system"/>
    <property type="evidence" value="ECO:0007669"/>
    <property type="project" value="InterPro"/>
</dbReference>
<organism evidence="3 4">
    <name type="scientific">Desulfovibrio gilichinskyi</name>
    <dbReference type="NCBI Taxonomy" id="1519643"/>
    <lineage>
        <taxon>Bacteria</taxon>
        <taxon>Pseudomonadati</taxon>
        <taxon>Thermodesulfobacteriota</taxon>
        <taxon>Desulfovibrionia</taxon>
        <taxon>Desulfovibrionales</taxon>
        <taxon>Desulfovibrionaceae</taxon>
        <taxon>Desulfovibrio</taxon>
    </lineage>
</organism>
<keyword evidence="4" id="KW-1185">Reference proteome</keyword>
<dbReference type="RefSeq" id="WP_085101591.1">
    <property type="nucleotide sequence ID" value="NZ_FWZU01000003.1"/>
</dbReference>
<feature type="modified residue" description="Phosphohistidine" evidence="1">
    <location>
        <position position="57"/>
    </location>
</feature>
<dbReference type="OrthoDB" id="5459433at2"/>
<name>A0A1X7DHJ5_9BACT</name>
<dbReference type="AlphaFoldDB" id="A0A1X7DHJ5"/>
<dbReference type="InterPro" id="IPR008207">
    <property type="entry name" value="Sig_transdc_His_kin_Hpt_dom"/>
</dbReference>
<dbReference type="Pfam" id="PF01627">
    <property type="entry name" value="Hpt"/>
    <property type="match status" value="1"/>
</dbReference>
<evidence type="ECO:0000313" key="4">
    <source>
        <dbReference type="Proteomes" id="UP000192906"/>
    </source>
</evidence>
<keyword evidence="1" id="KW-0597">Phosphoprotein</keyword>
<evidence type="ECO:0000256" key="1">
    <source>
        <dbReference type="PROSITE-ProRule" id="PRU00110"/>
    </source>
</evidence>
<reference evidence="4" key="1">
    <citation type="submission" date="2017-04" db="EMBL/GenBank/DDBJ databases">
        <authorList>
            <person name="Varghese N."/>
            <person name="Submissions S."/>
        </authorList>
    </citation>
    <scope>NUCLEOTIDE SEQUENCE [LARGE SCALE GENOMIC DNA]</scope>
    <source>
        <strain evidence="4">K3S</strain>
    </source>
</reference>
<dbReference type="PROSITE" id="PS50894">
    <property type="entry name" value="HPT"/>
    <property type="match status" value="1"/>
</dbReference>
<accession>A0A1X7DHJ5</accession>
<evidence type="ECO:0000313" key="3">
    <source>
        <dbReference type="EMBL" id="SMF15557.1"/>
    </source>
</evidence>